<evidence type="ECO:0000256" key="1">
    <source>
        <dbReference type="SAM" id="Phobius"/>
    </source>
</evidence>
<keyword evidence="1" id="KW-0812">Transmembrane</keyword>
<gene>
    <name evidence="2" type="ORF">JOF53_002241</name>
</gene>
<protein>
    <submittedName>
        <fullName evidence="2">Membrane protein</fullName>
    </submittedName>
</protein>
<dbReference type="Proteomes" id="UP001519363">
    <property type="component" value="Unassembled WGS sequence"/>
</dbReference>
<keyword evidence="1" id="KW-0472">Membrane</keyword>
<keyword evidence="3" id="KW-1185">Reference proteome</keyword>
<keyword evidence="1" id="KW-1133">Transmembrane helix</keyword>
<dbReference type="RefSeq" id="WP_086786731.1">
    <property type="nucleotide sequence ID" value="NZ_JAGIOO010000001.1"/>
</dbReference>
<name>A0ABS5A9U9_9PSEU</name>
<dbReference type="EMBL" id="JAGIOO010000001">
    <property type="protein sequence ID" value="MBP2473369.1"/>
    <property type="molecule type" value="Genomic_DNA"/>
</dbReference>
<feature type="transmembrane region" description="Helical" evidence="1">
    <location>
        <begin position="42"/>
        <end position="61"/>
    </location>
</feature>
<comment type="caution">
    <text evidence="2">The sequence shown here is derived from an EMBL/GenBank/DDBJ whole genome shotgun (WGS) entry which is preliminary data.</text>
</comment>
<accession>A0ABS5A9U9</accession>
<proteinExistence type="predicted"/>
<organism evidence="2 3">
    <name type="scientific">Crossiella equi</name>
    <dbReference type="NCBI Taxonomy" id="130796"/>
    <lineage>
        <taxon>Bacteria</taxon>
        <taxon>Bacillati</taxon>
        <taxon>Actinomycetota</taxon>
        <taxon>Actinomycetes</taxon>
        <taxon>Pseudonocardiales</taxon>
        <taxon>Pseudonocardiaceae</taxon>
        <taxon>Crossiella</taxon>
    </lineage>
</organism>
<reference evidence="2 3" key="1">
    <citation type="submission" date="2021-03" db="EMBL/GenBank/DDBJ databases">
        <title>Sequencing the genomes of 1000 actinobacteria strains.</title>
        <authorList>
            <person name="Klenk H.-P."/>
        </authorList>
    </citation>
    <scope>NUCLEOTIDE SEQUENCE [LARGE SCALE GENOMIC DNA]</scope>
    <source>
        <strain evidence="2 3">DSM 44580</strain>
    </source>
</reference>
<sequence>MRVTLEVFGWIALINGGGSFISRQMTGNDWFLMSIFKDFQPAANIVVALIGVVLLVASFSMKKQAVRS</sequence>
<evidence type="ECO:0000313" key="3">
    <source>
        <dbReference type="Proteomes" id="UP001519363"/>
    </source>
</evidence>
<evidence type="ECO:0000313" key="2">
    <source>
        <dbReference type="EMBL" id="MBP2473369.1"/>
    </source>
</evidence>